<evidence type="ECO:0000256" key="2">
    <source>
        <dbReference type="ARBA" id="ARBA00022630"/>
    </source>
</evidence>
<dbReference type="PANTHER" id="PTHR47354">
    <property type="entry name" value="NADH OXIDOREDUCTASE HCR"/>
    <property type="match status" value="1"/>
</dbReference>
<dbReference type="PROSITE" id="PS51384">
    <property type="entry name" value="FAD_FR"/>
    <property type="match status" value="1"/>
</dbReference>
<keyword evidence="8" id="KW-0411">Iron-sulfur</keyword>
<dbReference type="Pfam" id="PF00175">
    <property type="entry name" value="NAD_binding_1"/>
    <property type="match status" value="1"/>
</dbReference>
<comment type="caution">
    <text evidence="13">The sequence shown here is derived from an EMBL/GenBank/DDBJ whole genome shotgun (WGS) entry which is preliminary data.</text>
</comment>
<dbReference type="InterPro" id="IPR050415">
    <property type="entry name" value="MRET"/>
</dbReference>
<dbReference type="SUPFAM" id="SSF54292">
    <property type="entry name" value="2Fe-2S ferredoxin-like"/>
    <property type="match status" value="1"/>
</dbReference>
<dbReference type="EMBL" id="VIKS01000004">
    <property type="protein sequence ID" value="TQV88603.1"/>
    <property type="molecule type" value="Genomic_DNA"/>
</dbReference>
<dbReference type="AlphaFoldDB" id="A0A545UGS7"/>
<dbReference type="Gene3D" id="2.40.30.10">
    <property type="entry name" value="Translation factors"/>
    <property type="match status" value="1"/>
</dbReference>
<dbReference type="RefSeq" id="WP_142893111.1">
    <property type="nucleotide sequence ID" value="NZ_ML660162.1"/>
</dbReference>
<dbReference type="GO" id="GO:0046872">
    <property type="term" value="F:metal ion binding"/>
    <property type="evidence" value="ECO:0007669"/>
    <property type="project" value="UniProtKB-KW"/>
</dbReference>
<reference evidence="13 14" key="1">
    <citation type="submission" date="2019-07" db="EMBL/GenBank/DDBJ databases">
        <title>Draft genome for Aliikangiella sp. M105.</title>
        <authorList>
            <person name="Wang G."/>
        </authorList>
    </citation>
    <scope>NUCLEOTIDE SEQUENCE [LARGE SCALE GENOMIC DNA]</scope>
    <source>
        <strain evidence="13 14">M105</strain>
    </source>
</reference>
<keyword evidence="7" id="KW-0408">Iron</keyword>
<feature type="domain" description="2Fe-2S ferredoxin-type" evidence="11">
    <location>
        <begin position="282"/>
        <end position="366"/>
    </location>
</feature>
<accession>A0A545UGS7</accession>
<evidence type="ECO:0000256" key="10">
    <source>
        <dbReference type="ARBA" id="ARBA00061434"/>
    </source>
</evidence>
<dbReference type="SUPFAM" id="SSF52343">
    <property type="entry name" value="Ferredoxin reductase-like, C-terminal NADP-linked domain"/>
    <property type="match status" value="1"/>
</dbReference>
<dbReference type="InterPro" id="IPR017927">
    <property type="entry name" value="FAD-bd_FR_type"/>
</dbReference>
<comment type="cofactor">
    <cofactor evidence="1">
        <name>FAD</name>
        <dbReference type="ChEBI" id="CHEBI:57692"/>
    </cofactor>
</comment>
<dbReference type="InterPro" id="IPR001709">
    <property type="entry name" value="Flavoprot_Pyr_Nucl_cyt_Rdtase"/>
</dbReference>
<gene>
    <name evidence="13" type="ORF">FLL46_08795</name>
</gene>
<evidence type="ECO:0000313" key="13">
    <source>
        <dbReference type="EMBL" id="TQV88603.1"/>
    </source>
</evidence>
<dbReference type="InterPro" id="IPR039261">
    <property type="entry name" value="FNR_nucleotide-bd"/>
</dbReference>
<evidence type="ECO:0000256" key="3">
    <source>
        <dbReference type="ARBA" id="ARBA00022714"/>
    </source>
</evidence>
<keyword evidence="4" id="KW-0479">Metal-binding</keyword>
<dbReference type="GO" id="GO:0016491">
    <property type="term" value="F:oxidoreductase activity"/>
    <property type="evidence" value="ECO:0007669"/>
    <property type="project" value="UniProtKB-KW"/>
</dbReference>
<dbReference type="PRINTS" id="PR00406">
    <property type="entry name" value="CYTB5RDTASE"/>
</dbReference>
<keyword evidence="14" id="KW-1185">Reference proteome</keyword>
<dbReference type="Pfam" id="PF00970">
    <property type="entry name" value="FAD_binding_6"/>
    <property type="match status" value="1"/>
</dbReference>
<keyword evidence="3" id="KW-0001">2Fe-2S</keyword>
<dbReference type="InterPro" id="IPR036010">
    <property type="entry name" value="2Fe-2S_ferredoxin-like_sf"/>
</dbReference>
<dbReference type="InterPro" id="IPR001041">
    <property type="entry name" value="2Fe-2S_ferredoxin-type"/>
</dbReference>
<name>A0A545UGS7_9GAMM</name>
<dbReference type="CDD" id="cd00207">
    <property type="entry name" value="fer2"/>
    <property type="match status" value="1"/>
</dbReference>
<evidence type="ECO:0000256" key="1">
    <source>
        <dbReference type="ARBA" id="ARBA00001974"/>
    </source>
</evidence>
<dbReference type="InterPro" id="IPR008333">
    <property type="entry name" value="Cbr1-like_FAD-bd_dom"/>
</dbReference>
<feature type="domain" description="FAD-binding FR-type" evidence="12">
    <location>
        <begin position="17"/>
        <end position="120"/>
    </location>
</feature>
<comment type="cofactor">
    <cofactor evidence="9">
        <name>[2Fe-2S] cluster</name>
        <dbReference type="ChEBI" id="CHEBI:190135"/>
    </cofactor>
</comment>
<proteinExistence type="inferred from homology"/>
<evidence type="ECO:0000256" key="5">
    <source>
        <dbReference type="ARBA" id="ARBA00022827"/>
    </source>
</evidence>
<dbReference type="Proteomes" id="UP000315439">
    <property type="component" value="Unassembled WGS sequence"/>
</dbReference>
<evidence type="ECO:0000256" key="6">
    <source>
        <dbReference type="ARBA" id="ARBA00023002"/>
    </source>
</evidence>
<organism evidence="13 14">
    <name type="scientific">Aliikangiella coralliicola</name>
    <dbReference type="NCBI Taxonomy" id="2592383"/>
    <lineage>
        <taxon>Bacteria</taxon>
        <taxon>Pseudomonadati</taxon>
        <taxon>Pseudomonadota</taxon>
        <taxon>Gammaproteobacteria</taxon>
        <taxon>Oceanospirillales</taxon>
        <taxon>Pleioneaceae</taxon>
        <taxon>Aliikangiella</taxon>
    </lineage>
</organism>
<dbReference type="InterPro" id="IPR001433">
    <property type="entry name" value="OxRdtase_FAD/NAD-bd"/>
</dbReference>
<keyword evidence="6" id="KW-0560">Oxidoreductase</keyword>
<keyword evidence="5" id="KW-0274">FAD</keyword>
<evidence type="ECO:0000256" key="7">
    <source>
        <dbReference type="ARBA" id="ARBA00023004"/>
    </source>
</evidence>
<sequence length="366" mass="41284">MFVDNLTELQSLESWSTRKTTAICVNVIEETHDVKTFQFKTEQAQLFHFKPGQFIGIQVTIDGERHNRSYTIASSPTRPHVLELTVKLDPAGSVSPWLHQNIKVGSSLELRGPAGRFNCMDIKSNKVLLISAGSGITPVMSMARFWCDQSADKDIHFVNWSRSVQDIIFRRELALLDHQHANFNLEVVCTKPGLTENWLGRRGRLNKNLLLDIVPDLHERTIFCCGPEGFMEQLKTCLQQLDFDMSQYHDETFDPGGKKKSKLAAEKVEAQKMRDEKPDGPFNLTFKKTGKTVIVEADEILLERIEAEGIAIESACRAGNCGCCQVKKLSGDTNTVNEIGLHSERKQENFILTCTTRLESDVELDI</sequence>
<dbReference type="GO" id="GO:0051537">
    <property type="term" value="F:2 iron, 2 sulfur cluster binding"/>
    <property type="evidence" value="ECO:0007669"/>
    <property type="project" value="UniProtKB-KW"/>
</dbReference>
<evidence type="ECO:0000256" key="4">
    <source>
        <dbReference type="ARBA" id="ARBA00022723"/>
    </source>
</evidence>
<evidence type="ECO:0000259" key="12">
    <source>
        <dbReference type="PROSITE" id="PS51384"/>
    </source>
</evidence>
<evidence type="ECO:0000313" key="14">
    <source>
        <dbReference type="Proteomes" id="UP000315439"/>
    </source>
</evidence>
<dbReference type="Gene3D" id="3.10.20.30">
    <property type="match status" value="1"/>
</dbReference>
<dbReference type="InterPro" id="IPR017938">
    <property type="entry name" value="Riboflavin_synthase-like_b-brl"/>
</dbReference>
<dbReference type="PROSITE" id="PS51085">
    <property type="entry name" value="2FE2S_FER_2"/>
    <property type="match status" value="1"/>
</dbReference>
<protein>
    <submittedName>
        <fullName evidence="13">Hybrid-cluster NAD(P)-dependent oxidoreductase</fullName>
    </submittedName>
</protein>
<evidence type="ECO:0000259" key="11">
    <source>
        <dbReference type="PROSITE" id="PS51085"/>
    </source>
</evidence>
<dbReference type="SUPFAM" id="SSF63380">
    <property type="entry name" value="Riboflavin synthase domain-like"/>
    <property type="match status" value="1"/>
</dbReference>
<dbReference type="PANTHER" id="PTHR47354:SF6">
    <property type="entry name" value="NADH OXIDOREDUCTASE HCR"/>
    <property type="match status" value="1"/>
</dbReference>
<dbReference type="PRINTS" id="PR00371">
    <property type="entry name" value="FPNCR"/>
</dbReference>
<keyword evidence="2" id="KW-0285">Flavoprotein</keyword>
<dbReference type="Pfam" id="PF00111">
    <property type="entry name" value="Fer2"/>
    <property type="match status" value="1"/>
</dbReference>
<evidence type="ECO:0000256" key="9">
    <source>
        <dbReference type="ARBA" id="ARBA00034078"/>
    </source>
</evidence>
<dbReference type="CDD" id="cd06215">
    <property type="entry name" value="FNR_iron_sulfur_binding_1"/>
    <property type="match status" value="1"/>
</dbReference>
<dbReference type="InterPro" id="IPR012675">
    <property type="entry name" value="Beta-grasp_dom_sf"/>
</dbReference>
<comment type="similarity">
    <text evidence="10">In the N-terminal section; belongs to the FAD-binding oxidoreductase type 6 family.</text>
</comment>
<dbReference type="Gene3D" id="3.40.50.80">
    <property type="entry name" value="Nucleotide-binding domain of ferredoxin-NADP reductase (FNR) module"/>
    <property type="match status" value="1"/>
</dbReference>
<evidence type="ECO:0000256" key="8">
    <source>
        <dbReference type="ARBA" id="ARBA00023014"/>
    </source>
</evidence>
<dbReference type="OrthoDB" id="9796486at2"/>